<proteinExistence type="predicted"/>
<evidence type="ECO:0000256" key="4">
    <source>
        <dbReference type="ARBA" id="ARBA00022707"/>
    </source>
</evidence>
<dbReference type="EMBL" id="JAKROA010000001">
    <property type="protein sequence ID" value="KAL5112180.1"/>
    <property type="molecule type" value="Genomic_DNA"/>
</dbReference>
<evidence type="ECO:0000256" key="5">
    <source>
        <dbReference type="ARBA" id="ARBA00023139"/>
    </source>
</evidence>
<feature type="compositionally biased region" description="Polar residues" evidence="7">
    <location>
        <begin position="238"/>
        <end position="249"/>
    </location>
</feature>
<keyword evidence="4" id="KW-0519">Myristate</keyword>
<evidence type="ECO:0000256" key="2">
    <source>
        <dbReference type="ARBA" id="ARBA00022679"/>
    </source>
</evidence>
<name>A0ABR4QRY1_9CEST</name>
<dbReference type="PANTHER" id="PTHR46402">
    <property type="entry name" value="SET AND MYND DOMAIN-CONTAINING PROTEIN 5"/>
    <property type="match status" value="1"/>
</dbReference>
<evidence type="ECO:0000313" key="9">
    <source>
        <dbReference type="EMBL" id="KAL5112180.1"/>
    </source>
</evidence>
<accession>A0ABR4QRY1</accession>
<dbReference type="SUPFAM" id="SSF82199">
    <property type="entry name" value="SET domain"/>
    <property type="match status" value="1"/>
</dbReference>
<keyword evidence="10" id="KW-1185">Reference proteome</keyword>
<dbReference type="Pfam" id="PF15811">
    <property type="entry name" value="SVIP"/>
    <property type="match status" value="1"/>
</dbReference>
<keyword evidence="3" id="KW-0949">S-adenosyl-L-methionine</keyword>
<evidence type="ECO:0000259" key="8">
    <source>
        <dbReference type="PROSITE" id="PS50280"/>
    </source>
</evidence>
<evidence type="ECO:0000256" key="7">
    <source>
        <dbReference type="SAM" id="MobiDB-lite"/>
    </source>
</evidence>
<dbReference type="Gene3D" id="2.170.270.10">
    <property type="entry name" value="SET domain"/>
    <property type="match status" value="1"/>
</dbReference>
<dbReference type="PANTHER" id="PTHR46402:SF2">
    <property type="entry name" value="HISTONE-LYSINE N-TRIMETHYLTRANSFERASE SMYD5"/>
    <property type="match status" value="1"/>
</dbReference>
<evidence type="ECO:0000256" key="1">
    <source>
        <dbReference type="ARBA" id="ARBA00022603"/>
    </source>
</evidence>
<evidence type="ECO:0000256" key="6">
    <source>
        <dbReference type="ARBA" id="ARBA00023288"/>
    </source>
</evidence>
<dbReference type="InterPro" id="IPR031632">
    <property type="entry name" value="SVIP"/>
</dbReference>
<reference evidence="9 10" key="1">
    <citation type="journal article" date="2022" name="Front. Cell. Infect. Microbiol.">
        <title>The Genomes of Two Strains of Taenia crassiceps the Animal Model for the Study of Human Cysticercosis.</title>
        <authorList>
            <person name="Bobes R.J."/>
            <person name="Estrada K."/>
            <person name="Rios-Valencia D.G."/>
            <person name="Calderon-Gallegos A."/>
            <person name="de la Torre P."/>
            <person name="Carrero J.C."/>
            <person name="Sanchez-Flores A."/>
            <person name="Laclette J.P."/>
        </authorList>
    </citation>
    <scope>NUCLEOTIDE SEQUENCE [LARGE SCALE GENOMIC DNA]</scope>
    <source>
        <strain evidence="9">WFUcys</strain>
    </source>
</reference>
<dbReference type="PROSITE" id="PS50280">
    <property type="entry name" value="SET"/>
    <property type="match status" value="1"/>
</dbReference>
<feature type="compositionally biased region" description="Basic and acidic residues" evidence="7">
    <location>
        <begin position="194"/>
        <end position="220"/>
    </location>
</feature>
<protein>
    <submittedName>
        <fullName evidence="9">SET and MYND domain-containing protein 5</fullName>
    </submittedName>
</protein>
<organism evidence="9 10">
    <name type="scientific">Taenia crassiceps</name>
    <dbReference type="NCBI Taxonomy" id="6207"/>
    <lineage>
        <taxon>Eukaryota</taxon>
        <taxon>Metazoa</taxon>
        <taxon>Spiralia</taxon>
        <taxon>Lophotrochozoa</taxon>
        <taxon>Platyhelminthes</taxon>
        <taxon>Cestoda</taxon>
        <taxon>Eucestoda</taxon>
        <taxon>Cyclophyllidea</taxon>
        <taxon>Taeniidae</taxon>
        <taxon>Taenia</taxon>
    </lineage>
</organism>
<comment type="caution">
    <text evidence="9">The sequence shown here is derived from an EMBL/GenBank/DDBJ whole genome shotgun (WGS) entry which is preliminary data.</text>
</comment>
<keyword evidence="5" id="KW-0564">Palmitate</keyword>
<dbReference type="InterPro" id="IPR046341">
    <property type="entry name" value="SET_dom_sf"/>
</dbReference>
<dbReference type="Proteomes" id="UP001651158">
    <property type="component" value="Unassembled WGS sequence"/>
</dbReference>
<sequence length="262" mass="29473">MIRRTGVSASPDEVPNVLRRVGLQHLLSEYGFGSAMCLIGRNGQGIGASSLGDWVERKQFSYFLDSLYERLDEAVGDFLDVEGVGLYERQSLINHSCEPNASVRFELGTNELSIVANEDIVSPGTEVTICYFDECMLLRGVHSRRKYLREYYLFVCKCPRCIREKDDGAESETTGEEDVGDDDLMGCCFSEPSDTDRHQPSVEERRRLQAEAAEWRREQAANRGIANPASVRRRQERSNTAENLKTSDGTRLDAGLRWTVAS</sequence>
<feature type="region of interest" description="Disordered" evidence="7">
    <location>
        <begin position="190"/>
        <end position="262"/>
    </location>
</feature>
<gene>
    <name evidence="9" type="ORF">TcWFU_005576</name>
</gene>
<dbReference type="InterPro" id="IPR001214">
    <property type="entry name" value="SET_dom"/>
</dbReference>
<keyword evidence="6" id="KW-0449">Lipoprotein</keyword>
<keyword evidence="2" id="KW-0808">Transferase</keyword>
<evidence type="ECO:0000313" key="10">
    <source>
        <dbReference type="Proteomes" id="UP001651158"/>
    </source>
</evidence>
<evidence type="ECO:0000256" key="3">
    <source>
        <dbReference type="ARBA" id="ARBA00022691"/>
    </source>
</evidence>
<keyword evidence="1" id="KW-0489">Methyltransferase</keyword>
<feature type="domain" description="SET" evidence="8">
    <location>
        <begin position="30"/>
        <end position="132"/>
    </location>
</feature>
<dbReference type="Pfam" id="PF00856">
    <property type="entry name" value="SET"/>
    <property type="match status" value="1"/>
</dbReference>